<dbReference type="AlphaFoldDB" id="A0A833ZX05"/>
<evidence type="ECO:0000313" key="3">
    <source>
        <dbReference type="Proteomes" id="UP000664940"/>
    </source>
</evidence>
<keyword evidence="1" id="KW-0812">Transmembrane</keyword>
<dbReference type="EMBL" id="JABVXQ010000006">
    <property type="protein sequence ID" value="KAF6104088.1"/>
    <property type="molecule type" value="Genomic_DNA"/>
</dbReference>
<evidence type="ECO:0000256" key="1">
    <source>
        <dbReference type="SAM" id="Phobius"/>
    </source>
</evidence>
<reference evidence="2 3" key="1">
    <citation type="journal article" date="2020" name="Nature">
        <title>Six reference-quality genomes reveal evolution of bat adaptations.</title>
        <authorList>
            <person name="Jebb D."/>
            <person name="Huang Z."/>
            <person name="Pippel M."/>
            <person name="Hughes G.M."/>
            <person name="Lavrichenko K."/>
            <person name="Devanna P."/>
            <person name="Winkler S."/>
            <person name="Jermiin L.S."/>
            <person name="Skirmuntt E.C."/>
            <person name="Katzourakis A."/>
            <person name="Burkitt-Gray L."/>
            <person name="Ray D.A."/>
            <person name="Sullivan K.A.M."/>
            <person name="Roscito J.G."/>
            <person name="Kirilenko B.M."/>
            <person name="Davalos L.M."/>
            <person name="Corthals A.P."/>
            <person name="Power M.L."/>
            <person name="Jones G."/>
            <person name="Ransome R.D."/>
            <person name="Dechmann D.K.N."/>
            <person name="Locatelli A.G."/>
            <person name="Puechmaille S.J."/>
            <person name="Fedrigo O."/>
            <person name="Jarvis E.D."/>
            <person name="Hiller M."/>
            <person name="Vernes S.C."/>
            <person name="Myers E.W."/>
            <person name="Teeling E.C."/>
        </authorList>
    </citation>
    <scope>NUCLEOTIDE SEQUENCE [LARGE SCALE GENOMIC DNA]</scope>
    <source>
        <strain evidence="2">Bat1K_MPI-CBG_1</strain>
    </source>
</reference>
<name>A0A833ZX05_9CHIR</name>
<keyword evidence="1" id="KW-1133">Transmembrane helix</keyword>
<accession>A0A833ZX05</accession>
<organism evidence="2 3">
    <name type="scientific">Phyllostomus discolor</name>
    <name type="common">pale spear-nosed bat</name>
    <dbReference type="NCBI Taxonomy" id="89673"/>
    <lineage>
        <taxon>Eukaryota</taxon>
        <taxon>Metazoa</taxon>
        <taxon>Chordata</taxon>
        <taxon>Craniata</taxon>
        <taxon>Vertebrata</taxon>
        <taxon>Euteleostomi</taxon>
        <taxon>Mammalia</taxon>
        <taxon>Eutheria</taxon>
        <taxon>Laurasiatheria</taxon>
        <taxon>Chiroptera</taxon>
        <taxon>Yangochiroptera</taxon>
        <taxon>Phyllostomidae</taxon>
        <taxon>Phyllostominae</taxon>
        <taxon>Phyllostomus</taxon>
    </lineage>
</organism>
<feature type="transmembrane region" description="Helical" evidence="1">
    <location>
        <begin position="65"/>
        <end position="83"/>
    </location>
</feature>
<dbReference type="Proteomes" id="UP000664940">
    <property type="component" value="Unassembled WGS sequence"/>
</dbReference>
<sequence>MLYFPQIKNTTPQIGDFGATETALTAPLSVHSPPETPLSGSGPADARKWRAVLTVLNCLNSGQTVIFFSFLSLLSYLFLFFPLGNELKPVYELAMVYSDGELKKLDEIRLGSLELPLMCLFIHLRKIRLNKKMGLFVANELKCFLWSEP</sequence>
<evidence type="ECO:0000313" key="2">
    <source>
        <dbReference type="EMBL" id="KAF6104088.1"/>
    </source>
</evidence>
<keyword evidence="1" id="KW-0472">Membrane</keyword>
<comment type="caution">
    <text evidence="2">The sequence shown here is derived from an EMBL/GenBank/DDBJ whole genome shotgun (WGS) entry which is preliminary data.</text>
</comment>
<proteinExistence type="predicted"/>
<gene>
    <name evidence="2" type="ORF">HJG60_011137</name>
</gene>
<protein>
    <submittedName>
        <fullName evidence="2">Uncharacterized protein</fullName>
    </submittedName>
</protein>